<dbReference type="AlphaFoldDB" id="A0AAV9CFR3"/>
<evidence type="ECO:0000313" key="2">
    <source>
        <dbReference type="EMBL" id="KAK1287341.1"/>
    </source>
</evidence>
<organism evidence="2 3">
    <name type="scientific">Acorus calamus</name>
    <name type="common">Sweet flag</name>
    <dbReference type="NCBI Taxonomy" id="4465"/>
    <lineage>
        <taxon>Eukaryota</taxon>
        <taxon>Viridiplantae</taxon>
        <taxon>Streptophyta</taxon>
        <taxon>Embryophyta</taxon>
        <taxon>Tracheophyta</taxon>
        <taxon>Spermatophyta</taxon>
        <taxon>Magnoliopsida</taxon>
        <taxon>Liliopsida</taxon>
        <taxon>Acoraceae</taxon>
        <taxon>Acorus</taxon>
    </lineage>
</organism>
<gene>
    <name evidence="2" type="ORF">QJS10_CPB19g01786</name>
</gene>
<protein>
    <recommendedName>
        <fullName evidence="4">HAT C-terminal dimerisation domain-containing protein</fullName>
    </recommendedName>
</protein>
<name>A0AAV9CFR3_ACOCL</name>
<dbReference type="InterPro" id="IPR012337">
    <property type="entry name" value="RNaseH-like_sf"/>
</dbReference>
<evidence type="ECO:0008006" key="4">
    <source>
        <dbReference type="Google" id="ProtNLM"/>
    </source>
</evidence>
<dbReference type="PROSITE" id="PS51257">
    <property type="entry name" value="PROKAR_LIPOPROTEIN"/>
    <property type="match status" value="1"/>
</dbReference>
<reference evidence="2" key="2">
    <citation type="submission" date="2023-06" db="EMBL/GenBank/DDBJ databases">
        <authorList>
            <person name="Ma L."/>
            <person name="Liu K.-W."/>
            <person name="Li Z."/>
            <person name="Hsiao Y.-Y."/>
            <person name="Qi Y."/>
            <person name="Fu T."/>
            <person name="Tang G."/>
            <person name="Zhang D."/>
            <person name="Sun W.-H."/>
            <person name="Liu D.-K."/>
            <person name="Li Y."/>
            <person name="Chen G.-Z."/>
            <person name="Liu X.-D."/>
            <person name="Liao X.-Y."/>
            <person name="Jiang Y.-T."/>
            <person name="Yu X."/>
            <person name="Hao Y."/>
            <person name="Huang J."/>
            <person name="Zhao X.-W."/>
            <person name="Ke S."/>
            <person name="Chen Y.-Y."/>
            <person name="Wu W.-L."/>
            <person name="Hsu J.-L."/>
            <person name="Lin Y.-F."/>
            <person name="Huang M.-D."/>
            <person name="Li C.-Y."/>
            <person name="Huang L."/>
            <person name="Wang Z.-W."/>
            <person name="Zhao X."/>
            <person name="Zhong W.-Y."/>
            <person name="Peng D.-H."/>
            <person name="Ahmad S."/>
            <person name="Lan S."/>
            <person name="Zhang J.-S."/>
            <person name="Tsai W.-C."/>
            <person name="Van De Peer Y."/>
            <person name="Liu Z.-J."/>
        </authorList>
    </citation>
    <scope>NUCLEOTIDE SEQUENCE</scope>
    <source>
        <strain evidence="2">CP</strain>
        <tissue evidence="2">Leaves</tissue>
    </source>
</reference>
<proteinExistence type="predicted"/>
<feature type="region of interest" description="Disordered" evidence="1">
    <location>
        <begin position="148"/>
        <end position="172"/>
    </location>
</feature>
<dbReference type="Proteomes" id="UP001180020">
    <property type="component" value="Unassembled WGS sequence"/>
</dbReference>
<evidence type="ECO:0000313" key="3">
    <source>
        <dbReference type="Proteomes" id="UP001180020"/>
    </source>
</evidence>
<dbReference type="EMBL" id="JAUJYO010000019">
    <property type="protein sequence ID" value="KAK1287341.1"/>
    <property type="molecule type" value="Genomic_DNA"/>
</dbReference>
<comment type="caution">
    <text evidence="2">The sequence shown here is derived from an EMBL/GenBank/DDBJ whole genome shotgun (WGS) entry which is preliminary data.</text>
</comment>
<evidence type="ECO:0000256" key="1">
    <source>
        <dbReference type="SAM" id="MobiDB-lite"/>
    </source>
</evidence>
<accession>A0AAV9CFR3</accession>
<dbReference type="SUPFAM" id="SSF53098">
    <property type="entry name" value="Ribonuclease H-like"/>
    <property type="match status" value="1"/>
</dbReference>
<sequence length="185" mass="21261">MGAGRRDSVLDGSSTPELRWIAMRILGLCCTSSGCEKNWSTFDFFNQRLQARFQERREKSGIYDPIVLDELDWTCEWMTREDPNDLVYGEGDDLTWDYVDEALGASSAFEGRNRSRRNVSSNRYSGRDFGSSSFRNVCGKEVVGEIQEEWLSDEEPDEKHGVACDRDDEDRDDIIESRIQDLDSD</sequence>
<keyword evidence="3" id="KW-1185">Reference proteome</keyword>
<reference evidence="2" key="1">
    <citation type="journal article" date="2023" name="Nat. Commun.">
        <title>Diploid and tetraploid genomes of Acorus and the evolution of monocots.</title>
        <authorList>
            <person name="Ma L."/>
            <person name="Liu K.W."/>
            <person name="Li Z."/>
            <person name="Hsiao Y.Y."/>
            <person name="Qi Y."/>
            <person name="Fu T."/>
            <person name="Tang G.D."/>
            <person name="Zhang D."/>
            <person name="Sun W.H."/>
            <person name="Liu D.K."/>
            <person name="Li Y."/>
            <person name="Chen G.Z."/>
            <person name="Liu X.D."/>
            <person name="Liao X.Y."/>
            <person name="Jiang Y.T."/>
            <person name="Yu X."/>
            <person name="Hao Y."/>
            <person name="Huang J."/>
            <person name="Zhao X.W."/>
            <person name="Ke S."/>
            <person name="Chen Y.Y."/>
            <person name="Wu W.L."/>
            <person name="Hsu J.L."/>
            <person name="Lin Y.F."/>
            <person name="Huang M.D."/>
            <person name="Li C.Y."/>
            <person name="Huang L."/>
            <person name="Wang Z.W."/>
            <person name="Zhao X."/>
            <person name="Zhong W.Y."/>
            <person name="Peng D.H."/>
            <person name="Ahmad S."/>
            <person name="Lan S."/>
            <person name="Zhang J.S."/>
            <person name="Tsai W.C."/>
            <person name="Van de Peer Y."/>
            <person name="Liu Z.J."/>
        </authorList>
    </citation>
    <scope>NUCLEOTIDE SEQUENCE</scope>
    <source>
        <strain evidence="2">CP</strain>
    </source>
</reference>